<sequence>MHSYIAIKRRQMSKMSTQPKFQNCSCCRKYWTYMQGHLGSQDSVHFVTSAAIKKILLKAVALACAFRIQNCDSVLYERLNMRTKNSYIHIAKNAINDSSTK</sequence>
<organism evidence="1">
    <name type="scientific">Micrurus corallinus</name>
    <name type="common">Brazilian coral snake</name>
    <dbReference type="NCBI Taxonomy" id="54390"/>
    <lineage>
        <taxon>Eukaryota</taxon>
        <taxon>Metazoa</taxon>
        <taxon>Chordata</taxon>
        <taxon>Craniata</taxon>
        <taxon>Vertebrata</taxon>
        <taxon>Euteleostomi</taxon>
        <taxon>Lepidosauria</taxon>
        <taxon>Squamata</taxon>
        <taxon>Bifurcata</taxon>
        <taxon>Unidentata</taxon>
        <taxon>Episquamata</taxon>
        <taxon>Toxicofera</taxon>
        <taxon>Serpentes</taxon>
        <taxon>Colubroidea</taxon>
        <taxon>Elapidae</taxon>
        <taxon>Elapinae</taxon>
        <taxon>Micrurus</taxon>
    </lineage>
</organism>
<protein>
    <submittedName>
        <fullName evidence="1">Uncharacterized protein</fullName>
    </submittedName>
</protein>
<proteinExistence type="predicted"/>
<name>A0A2D4GX39_MICCO</name>
<dbReference type="EMBL" id="IACJ01158764">
    <property type="protein sequence ID" value="LAA64116.1"/>
    <property type="molecule type" value="Transcribed_RNA"/>
</dbReference>
<evidence type="ECO:0000313" key="1">
    <source>
        <dbReference type="EMBL" id="LAA64116.1"/>
    </source>
</evidence>
<reference evidence="1" key="2">
    <citation type="submission" date="2017-11" db="EMBL/GenBank/DDBJ databases">
        <title>Coralsnake Venomics: Analyses of Venom Gland Transcriptomes and Proteomes of Six Brazilian Taxa.</title>
        <authorList>
            <person name="Aird S.D."/>
            <person name="Jorge da Silva N."/>
            <person name="Qiu L."/>
            <person name="Villar-Briones A."/>
            <person name="Aparecida-Saddi V."/>
            <person name="Campos-Telles M.P."/>
            <person name="Grau M."/>
            <person name="Mikheyev A.S."/>
        </authorList>
    </citation>
    <scope>NUCLEOTIDE SEQUENCE</scope>
    <source>
        <tissue evidence="1">Venom_gland</tissue>
    </source>
</reference>
<reference evidence="1" key="1">
    <citation type="submission" date="2017-07" db="EMBL/GenBank/DDBJ databases">
        <authorList>
            <person name="Mikheyev A."/>
            <person name="Grau M."/>
        </authorList>
    </citation>
    <scope>NUCLEOTIDE SEQUENCE</scope>
    <source>
        <tissue evidence="1">Venom_gland</tissue>
    </source>
</reference>
<dbReference type="AlphaFoldDB" id="A0A2D4GX39"/>
<accession>A0A2D4GX39</accession>